<evidence type="ECO:0000313" key="5">
    <source>
        <dbReference type="Proteomes" id="UP000228531"/>
    </source>
</evidence>
<dbReference type="Pfam" id="PF13704">
    <property type="entry name" value="Glyco_tranf_2_4"/>
    <property type="match status" value="1"/>
</dbReference>
<keyword evidence="3" id="KW-0472">Membrane</keyword>
<evidence type="ECO:0000256" key="2">
    <source>
        <dbReference type="ARBA" id="ARBA00022692"/>
    </source>
</evidence>
<dbReference type="PANTHER" id="PTHR21461">
    <property type="entry name" value="GLYCOSYLTRANSFERASE FAMILY 92 PROTEIN"/>
    <property type="match status" value="1"/>
</dbReference>
<dbReference type="PANTHER" id="PTHR21461:SF69">
    <property type="entry name" value="GLYCOSYLTRANSFERASE FAMILY 92 PROTEIN"/>
    <property type="match status" value="1"/>
</dbReference>
<accession>A0A2M8WLQ2</accession>
<keyword evidence="3" id="KW-1133">Transmembrane helix</keyword>
<comment type="subcellular location">
    <subcellularLocation>
        <location evidence="1">Membrane</location>
        <topology evidence="1">Single-pass membrane protein</topology>
    </subcellularLocation>
</comment>
<dbReference type="RefSeq" id="WP_100366739.1">
    <property type="nucleotide sequence ID" value="NZ_PGTY01000001.1"/>
</dbReference>
<keyword evidence="5" id="KW-1185">Reference proteome</keyword>
<keyword evidence="4" id="KW-0808">Transferase</keyword>
<dbReference type="OrthoDB" id="4964299at2"/>
<proteinExistence type="predicted"/>
<dbReference type="GO" id="GO:0005737">
    <property type="term" value="C:cytoplasm"/>
    <property type="evidence" value="ECO:0007669"/>
    <property type="project" value="TreeGrafter"/>
</dbReference>
<organism evidence="4 5">
    <name type="scientific">Yoonia maricola</name>
    <dbReference type="NCBI Taxonomy" id="420999"/>
    <lineage>
        <taxon>Bacteria</taxon>
        <taxon>Pseudomonadati</taxon>
        <taxon>Pseudomonadota</taxon>
        <taxon>Alphaproteobacteria</taxon>
        <taxon>Rhodobacterales</taxon>
        <taxon>Paracoccaceae</taxon>
        <taxon>Yoonia</taxon>
    </lineage>
</organism>
<dbReference type="Proteomes" id="UP000228531">
    <property type="component" value="Unassembled WGS sequence"/>
</dbReference>
<gene>
    <name evidence="4" type="ORF">BC777_0696</name>
</gene>
<evidence type="ECO:0000256" key="3">
    <source>
        <dbReference type="ARBA" id="ARBA00022989"/>
    </source>
</evidence>
<name>A0A2M8WLQ2_9RHOB</name>
<protein>
    <submittedName>
        <fullName evidence="4">Glycosyl transferase family 2</fullName>
    </submittedName>
</protein>
<dbReference type="GO" id="GO:0016757">
    <property type="term" value="F:glycosyltransferase activity"/>
    <property type="evidence" value="ECO:0007669"/>
    <property type="project" value="TreeGrafter"/>
</dbReference>
<sequence length="334" mass="38450">MTDQIYTIVTTMKNEGPFILEWIAYHRSIGFTDFTVFTNDCDDGTDKIIIRLEELGVATHVVNRLKPGQSPQRKALRRTQWHDKTQEADWLMCADVDEFLMIRVGDGHIDDLMAAVGDVDAISFCWKLFGHGQIEGFEPGFVTEQFLWAAPEDSYPNQRASGMKTMMRNNDKFVRLKIHRPLVADDPKDLRWVDAGGQQMPARYLRSKWSAHRGFSHQYARLHHYAVRSIDSFLVKRDRGRTNHINADQGIDYWQSMNTNHAYDDTILARLPAARAEYDRLIADPVLAQLHAAACDWHIAKIKELKAREGWPEFRAQIAGIDHGAAWRENRTDD</sequence>
<keyword evidence="2" id="KW-0812">Transmembrane</keyword>
<evidence type="ECO:0000313" key="4">
    <source>
        <dbReference type="EMBL" id="PJI91855.1"/>
    </source>
</evidence>
<evidence type="ECO:0000256" key="1">
    <source>
        <dbReference type="ARBA" id="ARBA00004167"/>
    </source>
</evidence>
<dbReference type="EMBL" id="PGTY01000001">
    <property type="protein sequence ID" value="PJI91855.1"/>
    <property type="molecule type" value="Genomic_DNA"/>
</dbReference>
<dbReference type="AlphaFoldDB" id="A0A2M8WLQ2"/>
<dbReference type="GO" id="GO:0016020">
    <property type="term" value="C:membrane"/>
    <property type="evidence" value="ECO:0007669"/>
    <property type="project" value="UniProtKB-SubCell"/>
</dbReference>
<comment type="caution">
    <text evidence="4">The sequence shown here is derived from an EMBL/GenBank/DDBJ whole genome shotgun (WGS) entry which is preliminary data.</text>
</comment>
<reference evidence="4 5" key="1">
    <citation type="submission" date="2017-11" db="EMBL/GenBank/DDBJ databases">
        <title>Genomic Encyclopedia of Archaeal and Bacterial Type Strains, Phase II (KMG-II): From Individual Species to Whole Genera.</title>
        <authorList>
            <person name="Goeker M."/>
        </authorList>
    </citation>
    <scope>NUCLEOTIDE SEQUENCE [LARGE SCALE GENOMIC DNA]</scope>
    <source>
        <strain evidence="4 5">DSM 29128</strain>
    </source>
</reference>